<dbReference type="PANTHER" id="PTHR11132">
    <property type="entry name" value="SOLUTE CARRIER FAMILY 35"/>
    <property type="match status" value="1"/>
</dbReference>
<feature type="compositionally biased region" description="Acidic residues" evidence="8">
    <location>
        <begin position="518"/>
        <end position="527"/>
    </location>
</feature>
<dbReference type="AlphaFoldDB" id="A0A9P4QEB5"/>
<comment type="function">
    <text evidence="1">Involved in the import of GDP-mannose from the cytoplasm into the Golgi lumen.</text>
</comment>
<evidence type="ECO:0000313" key="11">
    <source>
        <dbReference type="EMBL" id="KAF2724285.1"/>
    </source>
</evidence>
<evidence type="ECO:0000259" key="10">
    <source>
        <dbReference type="Pfam" id="PF03151"/>
    </source>
</evidence>
<dbReference type="Pfam" id="PF03151">
    <property type="entry name" value="TPT"/>
    <property type="match status" value="1"/>
</dbReference>
<evidence type="ECO:0000256" key="9">
    <source>
        <dbReference type="SAM" id="Phobius"/>
    </source>
</evidence>
<feature type="transmembrane region" description="Helical" evidence="9">
    <location>
        <begin position="342"/>
        <end position="367"/>
    </location>
</feature>
<evidence type="ECO:0000256" key="4">
    <source>
        <dbReference type="ARBA" id="ARBA00011182"/>
    </source>
</evidence>
<feature type="transmembrane region" description="Helical" evidence="9">
    <location>
        <begin position="417"/>
        <end position="440"/>
    </location>
</feature>
<feature type="region of interest" description="Disordered" evidence="8">
    <location>
        <begin position="513"/>
        <end position="553"/>
    </location>
</feature>
<organism evidence="11 12">
    <name type="scientific">Polychaeton citri CBS 116435</name>
    <dbReference type="NCBI Taxonomy" id="1314669"/>
    <lineage>
        <taxon>Eukaryota</taxon>
        <taxon>Fungi</taxon>
        <taxon>Dikarya</taxon>
        <taxon>Ascomycota</taxon>
        <taxon>Pezizomycotina</taxon>
        <taxon>Dothideomycetes</taxon>
        <taxon>Dothideomycetidae</taxon>
        <taxon>Capnodiales</taxon>
        <taxon>Capnodiaceae</taxon>
        <taxon>Polychaeton</taxon>
    </lineage>
</organism>
<dbReference type="GO" id="GO:0005789">
    <property type="term" value="C:endoplasmic reticulum membrane"/>
    <property type="evidence" value="ECO:0007669"/>
    <property type="project" value="UniProtKB-SubCell"/>
</dbReference>
<evidence type="ECO:0000256" key="8">
    <source>
        <dbReference type="SAM" id="MobiDB-lite"/>
    </source>
</evidence>
<comment type="subunit">
    <text evidence="4">Homooligomer.</text>
</comment>
<dbReference type="Proteomes" id="UP000799441">
    <property type="component" value="Unassembled WGS sequence"/>
</dbReference>
<evidence type="ECO:0000256" key="3">
    <source>
        <dbReference type="ARBA" id="ARBA00010425"/>
    </source>
</evidence>
<evidence type="ECO:0000256" key="5">
    <source>
        <dbReference type="ARBA" id="ARBA00022692"/>
    </source>
</evidence>
<keyword evidence="6 9" id="KW-1133">Transmembrane helix</keyword>
<feature type="domain" description="Sugar phosphate transporter" evidence="10">
    <location>
        <begin position="262"/>
        <end position="491"/>
    </location>
</feature>
<dbReference type="OrthoDB" id="18894at2759"/>
<reference evidence="11" key="1">
    <citation type="journal article" date="2020" name="Stud. Mycol.">
        <title>101 Dothideomycetes genomes: a test case for predicting lifestyles and emergence of pathogens.</title>
        <authorList>
            <person name="Haridas S."/>
            <person name="Albert R."/>
            <person name="Binder M."/>
            <person name="Bloem J."/>
            <person name="Labutti K."/>
            <person name="Salamov A."/>
            <person name="Andreopoulos B."/>
            <person name="Baker S."/>
            <person name="Barry K."/>
            <person name="Bills G."/>
            <person name="Bluhm B."/>
            <person name="Cannon C."/>
            <person name="Castanera R."/>
            <person name="Culley D."/>
            <person name="Daum C."/>
            <person name="Ezra D."/>
            <person name="Gonzalez J."/>
            <person name="Henrissat B."/>
            <person name="Kuo A."/>
            <person name="Liang C."/>
            <person name="Lipzen A."/>
            <person name="Lutzoni F."/>
            <person name="Magnuson J."/>
            <person name="Mondo S."/>
            <person name="Nolan M."/>
            <person name="Ohm R."/>
            <person name="Pangilinan J."/>
            <person name="Park H.-J."/>
            <person name="Ramirez L."/>
            <person name="Alfaro M."/>
            <person name="Sun H."/>
            <person name="Tritt A."/>
            <person name="Yoshinaga Y."/>
            <person name="Zwiers L.-H."/>
            <person name="Turgeon B."/>
            <person name="Goodwin S."/>
            <person name="Spatafora J."/>
            <person name="Crous P."/>
            <person name="Grigoriev I."/>
        </authorList>
    </citation>
    <scope>NUCLEOTIDE SEQUENCE</scope>
    <source>
        <strain evidence="11">CBS 116435</strain>
    </source>
</reference>
<feature type="region of interest" description="Disordered" evidence="8">
    <location>
        <begin position="1"/>
        <end position="61"/>
    </location>
</feature>
<feature type="compositionally biased region" description="Polar residues" evidence="8">
    <location>
        <begin position="15"/>
        <end position="26"/>
    </location>
</feature>
<accession>A0A9P4QEB5</accession>
<feature type="compositionally biased region" description="Low complexity" evidence="8">
    <location>
        <begin position="27"/>
        <end position="42"/>
    </location>
</feature>
<feature type="transmembrane region" description="Helical" evidence="9">
    <location>
        <begin position="447"/>
        <end position="469"/>
    </location>
</feature>
<evidence type="ECO:0000256" key="2">
    <source>
        <dbReference type="ARBA" id="ARBA00004477"/>
    </source>
</evidence>
<gene>
    <name evidence="11" type="ORF">K431DRAFT_282128</name>
</gene>
<feature type="transmembrane region" description="Helical" evidence="9">
    <location>
        <begin position="379"/>
        <end position="397"/>
    </location>
</feature>
<proteinExistence type="inferred from homology"/>
<dbReference type="InterPro" id="IPR050186">
    <property type="entry name" value="TPT_transporter"/>
</dbReference>
<keyword evidence="12" id="KW-1185">Reference proteome</keyword>
<feature type="compositionally biased region" description="Acidic residues" evidence="8">
    <location>
        <begin position="74"/>
        <end position="90"/>
    </location>
</feature>
<dbReference type="EMBL" id="MU003772">
    <property type="protein sequence ID" value="KAF2724285.1"/>
    <property type="molecule type" value="Genomic_DNA"/>
</dbReference>
<keyword evidence="7 9" id="KW-0472">Membrane</keyword>
<protein>
    <submittedName>
        <fullName evidence="11">TPT-domain-containing protein</fullName>
    </submittedName>
</protein>
<keyword evidence="5 9" id="KW-0812">Transmembrane</keyword>
<feature type="transmembrane region" description="Helical" evidence="9">
    <location>
        <begin position="291"/>
        <end position="312"/>
    </location>
</feature>
<feature type="transmembrane region" description="Helical" evidence="9">
    <location>
        <begin position="146"/>
        <end position="167"/>
    </location>
</feature>
<feature type="region of interest" description="Disordered" evidence="8">
    <location>
        <begin position="73"/>
        <end position="129"/>
    </location>
</feature>
<evidence type="ECO:0000256" key="6">
    <source>
        <dbReference type="ARBA" id="ARBA00022989"/>
    </source>
</evidence>
<feature type="transmembrane region" description="Helical" evidence="9">
    <location>
        <begin position="475"/>
        <end position="493"/>
    </location>
</feature>
<feature type="transmembrane region" description="Helical" evidence="9">
    <location>
        <begin position="260"/>
        <end position="279"/>
    </location>
</feature>
<evidence type="ECO:0000256" key="7">
    <source>
        <dbReference type="ARBA" id="ARBA00023136"/>
    </source>
</evidence>
<sequence>MEDELPTLTTRRRSSSVVQFTTGSGQNSNCSGSTATASCSSSAHTKAKRISEEFGPGSDLEMGEIRAQDHLDDHEEFETDEERLTDDEETGLTQKDRENRQRKRRRNTQLDERVAGDGSGASRSVRNGQSDAALEKQLVNATLLRYYLINALLIGLWYTFSISISVYNKWMFSKKNLDFHFPLFTTSFHMLVQFTLAALVLFFMPQFRPSNGSAIDPHHGGSSGGGNYQRVANEDSAGTSAEPPSDDVAGKKSQPLMTKWFYFTRISPCGTATALDIGLGNFSLRYISLTFYTMCKSSVLGFVLLFAFLFGLETVSWKLLGIIAIMIVGVIMMVAGETAFEIGGFLLVMSASFCSGFRWSLSQILLLRNAATSNPFSSIFFLTPIMFLALIILALPIEKPSNLVEGIRILTETKGSVVGFLLLLFPGTLAFLMVAAEFALLKRTSVVTLSVCGIFKEVLTILAAGIIFGDELSPINVSGLIVTIGSIAAYNWFKYARMKSDAEKSVARHIAADGTGSADDDNDDTDSDDGHYGLGDTLKQGRDGLMRNSLPVDTQGLNEPAVIYGVANVAGQSPDKRPQDFE</sequence>
<name>A0A9P4QEB5_9PEZI</name>
<evidence type="ECO:0000256" key="1">
    <source>
        <dbReference type="ARBA" id="ARBA00003420"/>
    </source>
</evidence>
<evidence type="ECO:0000313" key="12">
    <source>
        <dbReference type="Proteomes" id="UP000799441"/>
    </source>
</evidence>
<dbReference type="InterPro" id="IPR004853">
    <property type="entry name" value="Sugar_P_trans_dom"/>
</dbReference>
<comment type="subcellular location">
    <subcellularLocation>
        <location evidence="2">Endoplasmic reticulum membrane</location>
        <topology evidence="2">Multi-pass membrane protein</topology>
    </subcellularLocation>
</comment>
<feature type="transmembrane region" description="Helical" evidence="9">
    <location>
        <begin position="179"/>
        <end position="203"/>
    </location>
</feature>
<feature type="region of interest" description="Disordered" evidence="8">
    <location>
        <begin position="233"/>
        <end position="252"/>
    </location>
</feature>
<feature type="transmembrane region" description="Helical" evidence="9">
    <location>
        <begin position="319"/>
        <end position="336"/>
    </location>
</feature>
<comment type="caution">
    <text evidence="11">The sequence shown here is derived from an EMBL/GenBank/DDBJ whole genome shotgun (WGS) entry which is preliminary data.</text>
</comment>
<comment type="similarity">
    <text evidence="3">Belongs to the TPT transporter family. SLC35D subfamily.</text>
</comment>